<proteinExistence type="predicted"/>
<feature type="region of interest" description="Disordered" evidence="1">
    <location>
        <begin position="1"/>
        <end position="23"/>
    </location>
</feature>
<name>A0A1I3MXR8_9RHOB</name>
<protein>
    <submittedName>
        <fullName evidence="2">Uncharacterized protein</fullName>
    </submittedName>
</protein>
<evidence type="ECO:0000256" key="1">
    <source>
        <dbReference type="SAM" id="MobiDB-lite"/>
    </source>
</evidence>
<accession>A0A1I3MXR8</accession>
<keyword evidence="3" id="KW-1185">Reference proteome</keyword>
<evidence type="ECO:0000313" key="2">
    <source>
        <dbReference type="EMBL" id="SFJ01456.1"/>
    </source>
</evidence>
<gene>
    <name evidence="2" type="ORF">SAMN04488095_1983</name>
</gene>
<dbReference type="Proteomes" id="UP000199110">
    <property type="component" value="Unassembled WGS sequence"/>
</dbReference>
<organism evidence="2 3">
    <name type="scientific">Jannaschia pohangensis</name>
    <dbReference type="NCBI Taxonomy" id="390807"/>
    <lineage>
        <taxon>Bacteria</taxon>
        <taxon>Pseudomonadati</taxon>
        <taxon>Pseudomonadota</taxon>
        <taxon>Alphaproteobacteria</taxon>
        <taxon>Rhodobacterales</taxon>
        <taxon>Roseobacteraceae</taxon>
        <taxon>Jannaschia</taxon>
    </lineage>
</organism>
<sequence>MGGPTIGSLSLATTPSQYRSKRPRIRPDPVFMVGISHVAIAIRRAADGDTVTGRSDFSHASFCQSTRWSFGCPARPASVCASQNSVCFGVTRSPAFTSASTRSALGIWTRMKATICRPCNDPNCSPQVTPGFAARAPRCLLRSERPAYAHASPATSLLSNLCKRSSRCSASPLRRCTRTDRLGGGRRHRRCPATAAWPVLATRTVPGCPPRESLRCDGRSLDSPAWIGRHFAVRWRGTRSRPASRAPRFPNHL</sequence>
<dbReference type="EMBL" id="FORA01000002">
    <property type="protein sequence ID" value="SFJ01456.1"/>
    <property type="molecule type" value="Genomic_DNA"/>
</dbReference>
<feature type="compositionally biased region" description="Polar residues" evidence="1">
    <location>
        <begin position="7"/>
        <end position="18"/>
    </location>
</feature>
<evidence type="ECO:0000313" key="3">
    <source>
        <dbReference type="Proteomes" id="UP000199110"/>
    </source>
</evidence>
<dbReference type="AlphaFoldDB" id="A0A1I3MXR8"/>
<reference evidence="2 3" key="1">
    <citation type="submission" date="2016-10" db="EMBL/GenBank/DDBJ databases">
        <authorList>
            <person name="de Groot N.N."/>
        </authorList>
    </citation>
    <scope>NUCLEOTIDE SEQUENCE [LARGE SCALE GENOMIC DNA]</scope>
    <source>
        <strain evidence="2 3">DSM 19073</strain>
    </source>
</reference>